<dbReference type="InterPro" id="IPR057978">
    <property type="entry name" value="TPR_DAAF5"/>
</dbReference>
<feature type="repeat" description="HEAT" evidence="10">
    <location>
        <begin position="472"/>
        <end position="508"/>
    </location>
</feature>
<evidence type="ECO:0000259" key="11">
    <source>
        <dbReference type="Pfam" id="PF25757"/>
    </source>
</evidence>
<dbReference type="GO" id="GO:0006508">
    <property type="term" value="P:proteolysis"/>
    <property type="evidence" value="ECO:0007669"/>
    <property type="project" value="UniProtKB-KW"/>
</dbReference>
<dbReference type="Gene3D" id="2.10.55.10">
    <property type="entry name" value="Leishmanolysin domain 3"/>
    <property type="match status" value="1"/>
</dbReference>
<dbReference type="OrthoDB" id="527990at2759"/>
<feature type="active site" evidence="8">
    <location>
        <position position="1018"/>
    </location>
</feature>
<dbReference type="SUPFAM" id="SSF48371">
    <property type="entry name" value="ARM repeat"/>
    <property type="match status" value="1"/>
</dbReference>
<dbReference type="PANTHER" id="PTHR10942">
    <property type="entry name" value="LEISHMANOLYSIN-LIKE PEPTIDASE"/>
    <property type="match status" value="1"/>
</dbReference>
<name>A0A2B4SG17_STYPI</name>
<comment type="cofactor">
    <cofactor evidence="9">
        <name>Zn(2+)</name>
        <dbReference type="ChEBI" id="CHEBI:29105"/>
    </cofactor>
    <text evidence="9">Binds 1 zinc ion per subunit.</text>
</comment>
<evidence type="ECO:0000256" key="5">
    <source>
        <dbReference type="ARBA" id="ARBA00022833"/>
    </source>
</evidence>
<dbReference type="EMBL" id="LSMT01000076">
    <property type="protein sequence ID" value="PFX28821.1"/>
    <property type="molecule type" value="Genomic_DNA"/>
</dbReference>
<proteinExistence type="inferred from homology"/>
<dbReference type="Proteomes" id="UP000225706">
    <property type="component" value="Unassembled WGS sequence"/>
</dbReference>
<evidence type="ECO:0000313" key="13">
    <source>
        <dbReference type="Proteomes" id="UP000225706"/>
    </source>
</evidence>
<feature type="domain" description="Dynein axonemal assembly factor 5 TPR repeats" evidence="11">
    <location>
        <begin position="337"/>
        <end position="490"/>
    </location>
</feature>
<evidence type="ECO:0000256" key="8">
    <source>
        <dbReference type="PIRSR" id="PIRSR601577-1"/>
    </source>
</evidence>
<keyword evidence="2" id="KW-0645">Protease</keyword>
<dbReference type="Gene3D" id="3.90.132.10">
    <property type="entry name" value="Leishmanolysin , domain 2"/>
    <property type="match status" value="1"/>
</dbReference>
<reference evidence="13" key="1">
    <citation type="journal article" date="2017" name="bioRxiv">
        <title>Comparative analysis of the genomes of Stylophora pistillata and Acropora digitifera provides evidence for extensive differences between species of corals.</title>
        <authorList>
            <person name="Voolstra C.R."/>
            <person name="Li Y."/>
            <person name="Liew Y.J."/>
            <person name="Baumgarten S."/>
            <person name="Zoccola D."/>
            <person name="Flot J.-F."/>
            <person name="Tambutte S."/>
            <person name="Allemand D."/>
            <person name="Aranda M."/>
        </authorList>
    </citation>
    <scope>NUCLEOTIDE SEQUENCE [LARGE SCALE GENOMIC DNA]</scope>
</reference>
<dbReference type="Gene3D" id="3.10.170.20">
    <property type="match status" value="1"/>
</dbReference>
<dbReference type="GO" id="GO:0046872">
    <property type="term" value="F:metal ion binding"/>
    <property type="evidence" value="ECO:0007669"/>
    <property type="project" value="UniProtKB-KW"/>
</dbReference>
<comment type="similarity">
    <text evidence="1">Belongs to the peptidase M8 family.</text>
</comment>
<evidence type="ECO:0000256" key="10">
    <source>
        <dbReference type="PROSITE-ProRule" id="PRU00103"/>
    </source>
</evidence>
<evidence type="ECO:0000256" key="7">
    <source>
        <dbReference type="ARBA" id="ARBA00039717"/>
    </source>
</evidence>
<dbReference type="GO" id="GO:0005737">
    <property type="term" value="C:cytoplasm"/>
    <property type="evidence" value="ECO:0007669"/>
    <property type="project" value="TreeGrafter"/>
</dbReference>
<feature type="binding site" evidence="9">
    <location>
        <position position="1017"/>
    </location>
    <ligand>
        <name>Zn(2+)</name>
        <dbReference type="ChEBI" id="CHEBI:29105"/>
        <note>catalytic</note>
    </ligand>
</feature>
<comment type="caution">
    <text evidence="12">The sequence shown here is derived from an EMBL/GenBank/DDBJ whole genome shotgun (WGS) entry which is preliminary data.</text>
</comment>
<keyword evidence="5 9" id="KW-0862">Zinc</keyword>
<dbReference type="InterPro" id="IPR021133">
    <property type="entry name" value="HEAT_type_2"/>
</dbReference>
<dbReference type="InterPro" id="IPR011989">
    <property type="entry name" value="ARM-like"/>
</dbReference>
<sequence length="1447" mass="161724">MADRSVSDILNLLRSHVKLERDRGLLALEEKLKDTSNFTSDIRQVEDLQNSLTEFVTSTDGAWETRHGGLIGSKTFILNNLGSDDFCETLRKKSLGLMHDEEARVRIASGEVLGALCSRKGTGVFVACRDEILRNVGENLERRLPDPEEVAEGLVHKLTGSEKETGEEKHKKADAAQIFHDTAGWKHLETSMRSLQSVIEGCGRAFNEHITQDLLDLIFQALNHTNRFVRETGYQLCASLVSLGRKQADESSEVTESIVVDVEENAILKHGDQFSDYLKKGLSDNWSQGLTLTFQLTSQAASNNFDVTTILVCLLAKLVRLAASVATRQFFQTLPSKESREKFFPKVLPAMCLNRYYVAEGVRIYSQQSWKIIVGTEGKHMVEKYITETVEFYISQTKADNHAVREAACACIAELGTKVSQDSLRSHVSDLLQALVCCFKDDSWPVRDAACVACGNFVLCFPQECSSSMDDLYPLFFENLSDSIPSVRQGAAVSLSNVVKAYGETALNIVTKRVTEGLQGIEKQEATTEKYTGVEKGPATFGVIKRLRDNDMELHTNRQMYSCGSLAPKMRRGGGCADHLFRRPAEPWERADGCVDLVAELSTNSKAHKEVITLLPLVAQAAHYKHYTQHLHLLETVCTQLPFIAKGIGKNQFKRHFELFIDSIFYSLKSDNALTSTAASECLSQFSSLLGPSILRGRIEMHNLRDRREGGAIALPLLLLGFIFRAPVEMDRIWILLLESNKTRLLLHVCLKSSARNKTPTICDDRFQFPHTAVAFNMAADGLLFFCMVQSYLAGFFTLSHDLIHEYDEMIRHIPLEPSHILNRRSVDQPLRISLDFLDINNLENPSMVKDILKQAQIYFSRTLKVRKTTSAILLQRSCPNQTFFSKNADGNGPGRVRFCQESCNSSRILCGPVEIPEHDLDQCRVCDVNGQNCRNDTKPGFTAGEGHKDTDFILYVTAVTHGNCVNSSTTLAYGAACQQESGLDRPVVGFINICPKKVTASELRSSYSEVLATVKHEIFHALGFAPSLFAFFRNHSGEPLTARRSNGLPKEFDPVLKHYKWSEQTVKVVTRNDWLTRSGTLQHDVYMMVTPRVREEARRHFNCSTLEGAELENQGGEGTALAHWEKRLFENEAMTGVSTQSTVFSRMTLALMEDSGWYIVNYEMADPLRWGKNLGCLFAKKSCAAWMKAQTAVGKSIAPFCSKIKKKGDPQTGCSFDRTSVASCNLVEYEQDLPTEFQNFLPGSIPEISESEDRYGGAVALADFCPFYQSFTWTQKGEDVRTSSCISGHNALSFDLNYALEFYNSSSRCFEQRTKWIKEKCGTRYTAVNFGSGCYKIHCEPDALKVEIAAGLKYPCFYKGQVLNISVQVDMWCFQGTLVCPSCKEVCSDNGFVCPAEIRPAPKNSQPTQKKSPVTCSQCSVVFQQVLHTNLLVVIMSTVSTYVIKV</sequence>
<evidence type="ECO:0000256" key="4">
    <source>
        <dbReference type="ARBA" id="ARBA00022801"/>
    </source>
</evidence>
<evidence type="ECO:0000256" key="9">
    <source>
        <dbReference type="PIRSR" id="PIRSR601577-2"/>
    </source>
</evidence>
<dbReference type="GO" id="GO:0004222">
    <property type="term" value="F:metalloendopeptidase activity"/>
    <property type="evidence" value="ECO:0007669"/>
    <property type="project" value="InterPro"/>
</dbReference>
<accession>A0A2B4SG17</accession>
<keyword evidence="6 9" id="KW-0482">Metalloprotease</keyword>
<dbReference type="GO" id="GO:0007155">
    <property type="term" value="P:cell adhesion"/>
    <property type="evidence" value="ECO:0007669"/>
    <property type="project" value="InterPro"/>
</dbReference>
<evidence type="ECO:0000256" key="2">
    <source>
        <dbReference type="ARBA" id="ARBA00022670"/>
    </source>
</evidence>
<evidence type="ECO:0000256" key="3">
    <source>
        <dbReference type="ARBA" id="ARBA00022723"/>
    </source>
</evidence>
<dbReference type="PANTHER" id="PTHR10942:SF0">
    <property type="entry name" value="LEISHMANOLYSIN-LIKE PEPTIDASE"/>
    <property type="match status" value="1"/>
</dbReference>
<evidence type="ECO:0000313" key="12">
    <source>
        <dbReference type="EMBL" id="PFX28821.1"/>
    </source>
</evidence>
<organism evidence="12 13">
    <name type="scientific">Stylophora pistillata</name>
    <name type="common">Smooth cauliflower coral</name>
    <dbReference type="NCBI Taxonomy" id="50429"/>
    <lineage>
        <taxon>Eukaryota</taxon>
        <taxon>Metazoa</taxon>
        <taxon>Cnidaria</taxon>
        <taxon>Anthozoa</taxon>
        <taxon>Hexacorallia</taxon>
        <taxon>Scleractinia</taxon>
        <taxon>Astrocoeniina</taxon>
        <taxon>Pocilloporidae</taxon>
        <taxon>Stylophora</taxon>
    </lineage>
</organism>
<keyword evidence="3 9" id="KW-0479">Metal-binding</keyword>
<dbReference type="FunFam" id="3.90.132.10:FF:000001">
    <property type="entry name" value="leishmanolysin-like peptidase isoform X2"/>
    <property type="match status" value="1"/>
</dbReference>
<dbReference type="GO" id="GO:0016020">
    <property type="term" value="C:membrane"/>
    <property type="evidence" value="ECO:0007669"/>
    <property type="project" value="InterPro"/>
</dbReference>
<dbReference type="Pfam" id="PF01457">
    <property type="entry name" value="Peptidase_M8"/>
    <property type="match status" value="1"/>
</dbReference>
<feature type="binding site" evidence="9">
    <location>
        <position position="1124"/>
    </location>
    <ligand>
        <name>Zn(2+)</name>
        <dbReference type="ChEBI" id="CHEBI:29105"/>
        <note>catalytic</note>
    </ligand>
</feature>
<protein>
    <recommendedName>
        <fullName evidence="7">Leishmanolysin-like peptidase</fullName>
    </recommendedName>
</protein>
<keyword evidence="13" id="KW-1185">Reference proteome</keyword>
<dbReference type="SUPFAM" id="SSF55486">
    <property type="entry name" value="Metalloproteases ('zincins'), catalytic domain"/>
    <property type="match status" value="1"/>
</dbReference>
<keyword evidence="4" id="KW-0378">Hydrolase</keyword>
<dbReference type="PROSITE" id="PS50077">
    <property type="entry name" value="HEAT_REPEAT"/>
    <property type="match status" value="1"/>
</dbReference>
<feature type="binding site" evidence="9">
    <location>
        <position position="1021"/>
    </location>
    <ligand>
        <name>Zn(2+)</name>
        <dbReference type="ChEBI" id="CHEBI:29105"/>
        <note>catalytic</note>
    </ligand>
</feature>
<dbReference type="InterPro" id="IPR001577">
    <property type="entry name" value="Peptidase_M8"/>
</dbReference>
<evidence type="ECO:0000256" key="6">
    <source>
        <dbReference type="ARBA" id="ARBA00023049"/>
    </source>
</evidence>
<dbReference type="Gene3D" id="1.25.10.10">
    <property type="entry name" value="Leucine-rich Repeat Variant"/>
    <property type="match status" value="2"/>
</dbReference>
<dbReference type="InterPro" id="IPR016024">
    <property type="entry name" value="ARM-type_fold"/>
</dbReference>
<dbReference type="Pfam" id="PF25757">
    <property type="entry name" value="TPR_DNAAF5"/>
    <property type="match status" value="1"/>
</dbReference>
<gene>
    <name evidence="12" type="ORF">AWC38_SpisGene6416</name>
</gene>
<evidence type="ECO:0000256" key="1">
    <source>
        <dbReference type="ARBA" id="ARBA00005860"/>
    </source>
</evidence>